<accession>A0A0D6A2E8</accession>
<dbReference type="RefSeq" id="WP_060459327.1">
    <property type="nucleotide sequence ID" value="NZ_AP014808.1"/>
</dbReference>
<evidence type="ECO:0000256" key="2">
    <source>
        <dbReference type="ARBA" id="ARBA00023125"/>
    </source>
</evidence>
<evidence type="ECO:0000313" key="6">
    <source>
        <dbReference type="Proteomes" id="UP000035709"/>
    </source>
</evidence>
<dbReference type="PATRIC" id="fig|1600.4.peg.624"/>
<dbReference type="Proteomes" id="UP000035709">
    <property type="component" value="Chromosome"/>
</dbReference>
<dbReference type="InterPro" id="IPR000835">
    <property type="entry name" value="HTH_MarR-typ"/>
</dbReference>
<reference evidence="5 6" key="1">
    <citation type="submission" date="2015-03" db="EMBL/GenBank/DDBJ databases">
        <title>Complete genome sequence of Lactobacillus acetotolerans NBRC 13120.</title>
        <authorList>
            <person name="Toh H."/>
            <person name="Morita H."/>
            <person name="Fujita N."/>
        </authorList>
    </citation>
    <scope>NUCLEOTIDE SEQUENCE [LARGE SCALE GENOMIC DNA]</scope>
    <source>
        <strain evidence="5 6">NBRC 13120</strain>
    </source>
</reference>
<dbReference type="PANTHER" id="PTHR42756:SF1">
    <property type="entry name" value="TRANSCRIPTIONAL REPRESSOR OF EMRAB OPERON"/>
    <property type="match status" value="1"/>
</dbReference>
<dbReference type="STRING" id="1600.LBAT_0609"/>
<evidence type="ECO:0000313" key="5">
    <source>
        <dbReference type="EMBL" id="BAQ56998.1"/>
    </source>
</evidence>
<dbReference type="SUPFAM" id="SSF46785">
    <property type="entry name" value="Winged helix' DNA-binding domain"/>
    <property type="match status" value="1"/>
</dbReference>
<keyword evidence="6" id="KW-1185">Reference proteome</keyword>
<dbReference type="PROSITE" id="PS50995">
    <property type="entry name" value="HTH_MARR_2"/>
    <property type="match status" value="1"/>
</dbReference>
<dbReference type="Gene3D" id="1.10.10.10">
    <property type="entry name" value="Winged helix-like DNA-binding domain superfamily/Winged helix DNA-binding domain"/>
    <property type="match status" value="1"/>
</dbReference>
<feature type="domain" description="HTH marR-type" evidence="4">
    <location>
        <begin position="1"/>
        <end position="148"/>
    </location>
</feature>
<evidence type="ECO:0000259" key="4">
    <source>
        <dbReference type="PROSITE" id="PS50995"/>
    </source>
</evidence>
<dbReference type="AlphaFoldDB" id="A0A0D6A2E8"/>
<gene>
    <name evidence="5" type="ORF">LBAT_0609</name>
</gene>
<dbReference type="SMART" id="SM00347">
    <property type="entry name" value="HTH_MARR"/>
    <property type="match status" value="1"/>
</dbReference>
<dbReference type="PRINTS" id="PR00598">
    <property type="entry name" value="HTHMARR"/>
</dbReference>
<keyword evidence="2" id="KW-0238">DNA-binding</keyword>
<proteinExistence type="predicted"/>
<dbReference type="KEGG" id="lae:LBAT_0609"/>
<keyword evidence="1" id="KW-0805">Transcription regulation</keyword>
<dbReference type="EMBL" id="AP014808">
    <property type="protein sequence ID" value="BAQ56998.1"/>
    <property type="molecule type" value="Genomic_DNA"/>
</dbReference>
<sequence length="157" mass="18231">MGQSAANLRKSDYKFISDELVDVYDIILRIEERSIRKSRFKDIDINQMHLVHAIGLHSKKTTSEVAHILKLSKGTLTANLNILERKGYIIRVHNHNDRRVINLKLTSKGRLLYRAHSAFHQQLVKSFLKGFNDDEVKLIRKAIINLREFLDKASEQV</sequence>
<dbReference type="PANTHER" id="PTHR42756">
    <property type="entry name" value="TRANSCRIPTIONAL REGULATOR, MARR"/>
    <property type="match status" value="1"/>
</dbReference>
<organism evidence="5 6">
    <name type="scientific">Lactobacillus acetotolerans</name>
    <dbReference type="NCBI Taxonomy" id="1600"/>
    <lineage>
        <taxon>Bacteria</taxon>
        <taxon>Bacillati</taxon>
        <taxon>Bacillota</taxon>
        <taxon>Bacilli</taxon>
        <taxon>Lactobacillales</taxon>
        <taxon>Lactobacillaceae</taxon>
        <taxon>Lactobacillus</taxon>
    </lineage>
</organism>
<dbReference type="InterPro" id="IPR036388">
    <property type="entry name" value="WH-like_DNA-bd_sf"/>
</dbReference>
<keyword evidence="3" id="KW-0804">Transcription</keyword>
<dbReference type="GO" id="GO:0003677">
    <property type="term" value="F:DNA binding"/>
    <property type="evidence" value="ECO:0007669"/>
    <property type="project" value="UniProtKB-KW"/>
</dbReference>
<dbReference type="OrthoDB" id="5461037at2"/>
<name>A0A0D6A2E8_9LACO</name>
<evidence type="ECO:0000256" key="3">
    <source>
        <dbReference type="ARBA" id="ARBA00023163"/>
    </source>
</evidence>
<evidence type="ECO:0000256" key="1">
    <source>
        <dbReference type="ARBA" id="ARBA00023015"/>
    </source>
</evidence>
<dbReference type="Pfam" id="PF01047">
    <property type="entry name" value="MarR"/>
    <property type="match status" value="1"/>
</dbReference>
<protein>
    <submittedName>
        <fullName evidence="5">Transcriptional regulator</fullName>
    </submittedName>
</protein>
<dbReference type="GO" id="GO:0003700">
    <property type="term" value="F:DNA-binding transcription factor activity"/>
    <property type="evidence" value="ECO:0007669"/>
    <property type="project" value="InterPro"/>
</dbReference>
<dbReference type="InterPro" id="IPR036390">
    <property type="entry name" value="WH_DNA-bd_sf"/>
</dbReference>